<protein>
    <recommendedName>
        <fullName evidence="3">2,4-dienoyl-CoA reductase [(3E)-enoyl-CoA-producing]</fullName>
        <ecNumber evidence="3">1.3.1.124</ecNumber>
    </recommendedName>
</protein>
<evidence type="ECO:0000256" key="5">
    <source>
        <dbReference type="ARBA" id="ARBA00048340"/>
    </source>
</evidence>
<name>A0A0C2J3W2_9PEZI</name>
<proteinExistence type="predicted"/>
<evidence type="ECO:0000256" key="4">
    <source>
        <dbReference type="ARBA" id="ARBA00048009"/>
    </source>
</evidence>
<dbReference type="InterPro" id="IPR002347">
    <property type="entry name" value="SDR_fam"/>
</dbReference>
<comment type="catalytic activity">
    <reaction evidence="5">
        <text>a (2E,4Z)-dienoyl-CoA + NADPH + H(+) = a 4,5-saturated-(3E)-enoyl-CoA + NADP(+)</text>
        <dbReference type="Rhea" id="RHEA:61892"/>
        <dbReference type="ChEBI" id="CHEBI:15378"/>
        <dbReference type="ChEBI" id="CHEBI:57783"/>
        <dbReference type="ChEBI" id="CHEBI:58349"/>
        <dbReference type="ChEBI" id="CHEBI:85099"/>
        <dbReference type="ChEBI" id="CHEBI:85493"/>
        <dbReference type="EC" id="1.3.1.124"/>
    </reaction>
</comment>
<evidence type="ECO:0000313" key="7">
    <source>
        <dbReference type="Proteomes" id="UP000031575"/>
    </source>
</evidence>
<dbReference type="InterPro" id="IPR045017">
    <property type="entry name" value="DECR2-like"/>
</dbReference>
<evidence type="ECO:0000256" key="3">
    <source>
        <dbReference type="ARBA" id="ARBA00026117"/>
    </source>
</evidence>
<dbReference type="RefSeq" id="XP_040621685.1">
    <property type="nucleotide sequence ID" value="XM_040762601.1"/>
</dbReference>
<dbReference type="SUPFAM" id="SSF51735">
    <property type="entry name" value="NAD(P)-binding Rossmann-fold domains"/>
    <property type="match status" value="1"/>
</dbReference>
<dbReference type="EC" id="1.3.1.124" evidence="3"/>
<dbReference type="PANTHER" id="PTHR43296">
    <property type="entry name" value="PEROXISOMAL 2,4-DIENOYL-COA REDUCTASE"/>
    <property type="match status" value="1"/>
</dbReference>
<dbReference type="VEuPathDB" id="FungiDB:SPBR_04318"/>
<dbReference type="AlphaFoldDB" id="A0A0C2J3W2"/>
<dbReference type="Gene3D" id="3.40.50.720">
    <property type="entry name" value="NAD(P)-binding Rossmann-like Domain"/>
    <property type="match status" value="1"/>
</dbReference>
<dbReference type="GO" id="GO:0008670">
    <property type="term" value="F:2,4-dienoyl-CoA reductase (NADPH) activity"/>
    <property type="evidence" value="ECO:0007669"/>
    <property type="project" value="InterPro"/>
</dbReference>
<keyword evidence="2" id="KW-0560">Oxidoreductase</keyword>
<dbReference type="Proteomes" id="UP000031575">
    <property type="component" value="Unassembled WGS sequence"/>
</dbReference>
<dbReference type="PANTHER" id="PTHR43296:SF2">
    <property type="entry name" value="PEROXISOMAL 2,4-DIENOYL-COA REDUCTASE [(3E)-ENOYL-COA-PRODUCING]"/>
    <property type="match status" value="1"/>
</dbReference>
<keyword evidence="1" id="KW-0521">NADP</keyword>
<dbReference type="OrthoDB" id="2136131at2759"/>
<evidence type="ECO:0000256" key="1">
    <source>
        <dbReference type="ARBA" id="ARBA00022857"/>
    </source>
</evidence>
<keyword evidence="7" id="KW-1185">Reference proteome</keyword>
<dbReference type="GO" id="GO:0005777">
    <property type="term" value="C:peroxisome"/>
    <property type="evidence" value="ECO:0007669"/>
    <property type="project" value="TreeGrafter"/>
</dbReference>
<dbReference type="GO" id="GO:0009062">
    <property type="term" value="P:fatty acid catabolic process"/>
    <property type="evidence" value="ECO:0007669"/>
    <property type="project" value="InterPro"/>
</dbReference>
<reference evidence="6 7" key="1">
    <citation type="journal article" date="2014" name="BMC Genomics">
        <title>Comparative genomics of the major fungal agents of human and animal Sporotrichosis: Sporothrix schenckii and Sporothrix brasiliensis.</title>
        <authorList>
            <person name="Teixeira M.M."/>
            <person name="de Almeida L.G."/>
            <person name="Kubitschek-Barreira P."/>
            <person name="Alves F.L."/>
            <person name="Kioshima E.S."/>
            <person name="Abadio A.K."/>
            <person name="Fernandes L."/>
            <person name="Derengowski L.S."/>
            <person name="Ferreira K.S."/>
            <person name="Souza R.C."/>
            <person name="Ruiz J.C."/>
            <person name="de Andrade N.C."/>
            <person name="Paes H.C."/>
            <person name="Nicola A.M."/>
            <person name="Albuquerque P."/>
            <person name="Gerber A.L."/>
            <person name="Martins V.P."/>
            <person name="Peconick L.D."/>
            <person name="Neto A.V."/>
            <person name="Chaucanez C.B."/>
            <person name="Silva P.A."/>
            <person name="Cunha O.L."/>
            <person name="de Oliveira F.F."/>
            <person name="dos Santos T.C."/>
            <person name="Barros A.L."/>
            <person name="Soares M.A."/>
            <person name="de Oliveira L.M."/>
            <person name="Marini M.M."/>
            <person name="Villalobos-Duno H."/>
            <person name="Cunha M.M."/>
            <person name="de Hoog S."/>
            <person name="da Silveira J.F."/>
            <person name="Henrissat B."/>
            <person name="Nino-Vega G.A."/>
            <person name="Cisalpino P.S."/>
            <person name="Mora-Montes H.M."/>
            <person name="Almeida S.R."/>
            <person name="Stajich J.E."/>
            <person name="Lopes-Bezerra L.M."/>
            <person name="Vasconcelos A.T."/>
            <person name="Felipe M.S."/>
        </authorList>
    </citation>
    <scope>NUCLEOTIDE SEQUENCE [LARGE SCALE GENOMIC DNA]</scope>
    <source>
        <strain evidence="6 7">5110</strain>
    </source>
</reference>
<gene>
    <name evidence="6" type="ORF">SPBR_04318</name>
</gene>
<dbReference type="PRINTS" id="PR00081">
    <property type="entry name" value="GDHRDH"/>
</dbReference>
<dbReference type="CDD" id="cd05369">
    <property type="entry name" value="TER_DECR_SDR_a"/>
    <property type="match status" value="1"/>
</dbReference>
<dbReference type="GeneID" id="63677522"/>
<evidence type="ECO:0000313" key="6">
    <source>
        <dbReference type="EMBL" id="KIH93675.1"/>
    </source>
</evidence>
<dbReference type="EMBL" id="AWTV01000005">
    <property type="protein sequence ID" value="KIH93675.1"/>
    <property type="molecule type" value="Genomic_DNA"/>
</dbReference>
<organism evidence="6 7">
    <name type="scientific">Sporothrix brasiliensis 5110</name>
    <dbReference type="NCBI Taxonomy" id="1398154"/>
    <lineage>
        <taxon>Eukaryota</taxon>
        <taxon>Fungi</taxon>
        <taxon>Dikarya</taxon>
        <taxon>Ascomycota</taxon>
        <taxon>Pezizomycotina</taxon>
        <taxon>Sordariomycetes</taxon>
        <taxon>Sordariomycetidae</taxon>
        <taxon>Ophiostomatales</taxon>
        <taxon>Ophiostomataceae</taxon>
        <taxon>Sporothrix</taxon>
    </lineage>
</organism>
<comment type="caution">
    <text evidence="6">The sequence shown here is derived from an EMBL/GenBank/DDBJ whole genome shotgun (WGS) entry which is preliminary data.</text>
</comment>
<accession>A0A0C2J3W2</accession>
<dbReference type="InterPro" id="IPR036291">
    <property type="entry name" value="NAD(P)-bd_dom_sf"/>
</dbReference>
<evidence type="ECO:0000256" key="2">
    <source>
        <dbReference type="ARBA" id="ARBA00023002"/>
    </source>
</evidence>
<dbReference type="HOGENOM" id="CLU_010194_1_2_1"/>
<comment type="catalytic activity">
    <reaction evidence="4">
        <text>a (2E,4E)-dienoyl-CoA + NADPH + H(+) = a 4,5-saturated-(3E)-enoyl-CoA + NADP(+)</text>
        <dbReference type="Rhea" id="RHEA:45912"/>
        <dbReference type="ChEBI" id="CHEBI:15378"/>
        <dbReference type="ChEBI" id="CHEBI:57783"/>
        <dbReference type="ChEBI" id="CHEBI:58349"/>
        <dbReference type="ChEBI" id="CHEBI:85101"/>
        <dbReference type="ChEBI" id="CHEBI:85493"/>
        <dbReference type="EC" id="1.3.1.124"/>
    </reaction>
</comment>
<dbReference type="Pfam" id="PF13561">
    <property type="entry name" value="adh_short_C2"/>
    <property type="match status" value="1"/>
</dbReference>
<sequence length="335" mass="34702">MGSKQPHEFISPVWRDGIFNGRVVFVTGGAGDICSAQTRALVHLGANACIIGRNAQKTEAAALDIAKVRQGARVLDIGNVDVRSYDSLKAAADRCVRELGSIDFVIAGAAGNFVSPLAGLSPNAFKAVMDIDTLGTFNTMKATIDYLVDSAGRHLSPNPENAPPGGRFLAISATFHYTGLPLQSHVSAAKAGVDSIVGSVALEYGPRGVMANVIAPGPIEGTEGMNRLASPDAVAADAQQADSLQLRPGLRGGSPGIPSGRWGTVRDIADATVYLFSASGDNVNGHVLVVDGGAWRRQGGSLGVGLDPGMQYPAYLLSGDVSTKVKDGRKQPSKL</sequence>